<evidence type="ECO:0000313" key="4">
    <source>
        <dbReference type="WormBase" id="SRAE_1000289200"/>
    </source>
</evidence>
<evidence type="ECO:0000313" key="3">
    <source>
        <dbReference type="WBParaSite" id="SRAE_1000289200.1"/>
    </source>
</evidence>
<protein>
    <submittedName>
        <fullName evidence="3">Mitochondrial mRNA-processing protein COX24 C-terminal domain-containing protein</fullName>
    </submittedName>
</protein>
<dbReference type="AlphaFoldDB" id="A0A090MX14"/>
<keyword evidence="2" id="KW-1185">Reference proteome</keyword>
<reference evidence="3" key="2">
    <citation type="submission" date="2020-12" db="UniProtKB">
        <authorList>
            <consortium name="WormBaseParasite"/>
        </authorList>
    </citation>
    <scope>IDENTIFICATION</scope>
</reference>
<dbReference type="EMBL" id="LN609528">
    <property type="protein sequence ID" value="CEF64639.1"/>
    <property type="molecule type" value="Genomic_DNA"/>
</dbReference>
<dbReference type="RefSeq" id="XP_024503840.1">
    <property type="nucleotide sequence ID" value="XM_024650021.1"/>
</dbReference>
<gene>
    <name evidence="1 3 4" type="ORF">SRAE_1000289200</name>
</gene>
<evidence type="ECO:0000313" key="2">
    <source>
        <dbReference type="Proteomes" id="UP000035682"/>
    </source>
</evidence>
<reference evidence="1 2" key="1">
    <citation type="submission" date="2014-09" db="EMBL/GenBank/DDBJ databases">
        <authorList>
            <person name="Martin A.A."/>
        </authorList>
    </citation>
    <scope>NUCLEOTIDE SEQUENCE</scope>
    <source>
        <strain evidence="2">ED321</strain>
        <strain evidence="1">ED321 Heterogonic</strain>
    </source>
</reference>
<dbReference type="GeneID" id="36377004"/>
<dbReference type="CTD" id="36377004"/>
<dbReference type="WBParaSite" id="SRAE_1000289200.1">
    <property type="protein sequence ID" value="SRAE_1000289200.1"/>
    <property type="gene ID" value="WBGene00259509"/>
</dbReference>
<proteinExistence type="predicted"/>
<dbReference type="WormBase" id="SRAE_1000289200">
    <property type="protein sequence ID" value="SRP09908"/>
    <property type="gene ID" value="WBGene00259509"/>
</dbReference>
<dbReference type="OrthoDB" id="5837974at2759"/>
<evidence type="ECO:0000313" key="1">
    <source>
        <dbReference type="EMBL" id="CEF64639.1"/>
    </source>
</evidence>
<dbReference type="STRING" id="34506.A0A090MX14"/>
<organism evidence="1">
    <name type="scientific">Strongyloides ratti</name>
    <name type="common">Parasitic roundworm</name>
    <dbReference type="NCBI Taxonomy" id="34506"/>
    <lineage>
        <taxon>Eukaryota</taxon>
        <taxon>Metazoa</taxon>
        <taxon>Ecdysozoa</taxon>
        <taxon>Nematoda</taxon>
        <taxon>Chromadorea</taxon>
        <taxon>Rhabditida</taxon>
        <taxon>Tylenchina</taxon>
        <taxon>Panagrolaimomorpha</taxon>
        <taxon>Strongyloidoidea</taxon>
        <taxon>Strongyloididae</taxon>
        <taxon>Strongyloides</taxon>
    </lineage>
</organism>
<dbReference type="Proteomes" id="UP000035682">
    <property type="component" value="Unplaced"/>
</dbReference>
<sequence>MLQRFNRIVNVRTLKFLTSSPSNNHGILPPRPINGNLNIPMDDHINENNKFTILPGYYKNIKIYSFPELNPKIVEAPTLLNILDKIDPSLNDDILKEIEEPNKKISPMYCSPRLMTIRRKKMNKFKRRKRYDRDYHKYQKHHRQKKIKAERKFRQQMALLIKEMNEFDPLQFVSKTIETAKYEWTSSVAPSGRKKYPHWSQLMTLEEIYGIEKNNYIDKRYGYPTTEDAQQLEQMIDKYLKEYKKKK</sequence>
<name>A0A090MX14_STRRB</name>
<accession>A0A090MX14</accession>